<dbReference type="PANTHER" id="PTHR13021">
    <property type="entry name" value="PRE-MRNA-SPLICING FACTOR ISY1"/>
    <property type="match status" value="1"/>
</dbReference>
<reference evidence="13" key="2">
    <citation type="journal article" date="2011" name="BMC Genomics">
        <title>Using RNA-seq to determine the transcriptional landscape and the hypoxic response of the pathogenic yeast Candida parapsilosis.</title>
        <authorList>
            <person name="Guida A."/>
            <person name="Lindstaedt C."/>
            <person name="Maguire S.L."/>
            <person name="Ding C."/>
            <person name="Higgins D.G."/>
            <person name="Corton N.J."/>
            <person name="Berriman M."/>
            <person name="Butler G."/>
        </authorList>
    </citation>
    <scope>GENOME REANNOTATION</scope>
    <source>
        <strain evidence="13">CDC 317 / ATCC MYA-4646</strain>
    </source>
</reference>
<evidence type="ECO:0000256" key="9">
    <source>
        <dbReference type="SAM" id="MobiDB-lite"/>
    </source>
</evidence>
<reference evidence="12" key="4">
    <citation type="submission" date="2025-05" db="UniProtKB">
        <authorList>
            <consortium name="EnsemblFungi"/>
        </authorList>
    </citation>
    <scope>IDENTIFICATION</scope>
</reference>
<evidence type="ECO:0000256" key="8">
    <source>
        <dbReference type="SAM" id="Coils"/>
    </source>
</evidence>
<evidence type="ECO:0000313" key="12">
    <source>
        <dbReference type="EnsemblFungi" id="CPAR2_703740-T-p1"/>
    </source>
</evidence>
<keyword evidence="4" id="KW-0747">Spliceosome</keyword>
<keyword evidence="4" id="KW-0507">mRNA processing</keyword>
<comment type="similarity">
    <text evidence="2">Belongs to the ISY1 family.</text>
</comment>
<dbReference type="GO" id="GO:0000350">
    <property type="term" value="P:generation of catalytic spliceosome for second transesterification step"/>
    <property type="evidence" value="ECO:0007669"/>
    <property type="project" value="EnsemblFungi"/>
</dbReference>
<dbReference type="GO" id="GO:0071007">
    <property type="term" value="C:U2-type catalytic step 2 spliceosome"/>
    <property type="evidence" value="ECO:0007669"/>
    <property type="project" value="EnsemblFungi"/>
</dbReference>
<evidence type="ECO:0000313" key="11">
    <source>
        <dbReference type="EMBL" id="CCE45361.1"/>
    </source>
</evidence>
<name>G8BKU5_CANPC</name>
<dbReference type="VEuPathDB" id="FungiDB:CPAR2_703740"/>
<dbReference type="FunFam" id="1.10.287.660:FF:000001">
    <property type="entry name" value="pre-mRNA-splicing factor ISY1 homolog"/>
    <property type="match status" value="1"/>
</dbReference>
<evidence type="ECO:0000256" key="6">
    <source>
        <dbReference type="ARBA" id="ARBA00023242"/>
    </source>
</evidence>
<dbReference type="GO" id="GO:0000974">
    <property type="term" value="C:Prp19 complex"/>
    <property type="evidence" value="ECO:0007669"/>
    <property type="project" value="EnsemblFungi"/>
</dbReference>
<dbReference type="STRING" id="578454.G8BKU5"/>
<dbReference type="InterPro" id="IPR009360">
    <property type="entry name" value="Isy1"/>
</dbReference>
<evidence type="ECO:0000256" key="5">
    <source>
        <dbReference type="ARBA" id="ARBA00023187"/>
    </source>
</evidence>
<dbReference type="EnsemblFungi" id="CPAR2_703740-T">
    <property type="protein sequence ID" value="CPAR2_703740-T-p1"/>
    <property type="gene ID" value="CPAR2_703740"/>
</dbReference>
<proteinExistence type="inferred from homology"/>
<dbReference type="InterPro" id="IPR029012">
    <property type="entry name" value="Helix_hairpin_bin_sf"/>
</dbReference>
<dbReference type="GO" id="GO:0000389">
    <property type="term" value="P:mRNA 3'-splice site recognition"/>
    <property type="evidence" value="ECO:0007669"/>
    <property type="project" value="EnsemblFungi"/>
</dbReference>
<accession>A0AAJ8W7T5</accession>
<keyword evidence="8" id="KW-0175">Coiled coil</keyword>
<dbReference type="GO" id="GO:0071020">
    <property type="term" value="C:post-spliceosomal complex"/>
    <property type="evidence" value="ECO:0007669"/>
    <property type="project" value="EnsemblFungi"/>
</dbReference>
<dbReference type="SUPFAM" id="SSF140102">
    <property type="entry name" value="ISY1 domain-like"/>
    <property type="match status" value="1"/>
</dbReference>
<evidence type="ECO:0000313" key="10">
    <source>
        <dbReference type="CGD" id="CAL0000147921"/>
    </source>
</evidence>
<dbReference type="GO" id="GO:0071014">
    <property type="term" value="C:post-mRNA release spliceosomal complex"/>
    <property type="evidence" value="ECO:0007669"/>
    <property type="project" value="EnsemblFungi"/>
</dbReference>
<organism evidence="11 13">
    <name type="scientific">Candida parapsilosis (strain CDC 317 / ATCC MYA-4646)</name>
    <name type="common">Yeast</name>
    <name type="synonym">Monilia parapsilosis</name>
    <dbReference type="NCBI Taxonomy" id="578454"/>
    <lineage>
        <taxon>Eukaryota</taxon>
        <taxon>Fungi</taxon>
        <taxon>Dikarya</taxon>
        <taxon>Ascomycota</taxon>
        <taxon>Saccharomycotina</taxon>
        <taxon>Pichiomycetes</taxon>
        <taxon>Debaryomycetaceae</taxon>
        <taxon>Candida/Lodderomyces clade</taxon>
        <taxon>Candida</taxon>
    </lineage>
</organism>
<dbReference type="Gene3D" id="1.10.287.660">
    <property type="entry name" value="Helix hairpin bin"/>
    <property type="match status" value="1"/>
</dbReference>
<dbReference type="AlphaFoldDB" id="G8BKU5"/>
<dbReference type="CGD" id="CAL0000147921">
    <property type="gene designation" value="CPAR2_703740"/>
</dbReference>
<evidence type="ECO:0000256" key="4">
    <source>
        <dbReference type="ARBA" id="ARBA00022728"/>
    </source>
</evidence>
<evidence type="ECO:0000256" key="3">
    <source>
        <dbReference type="ARBA" id="ARBA00019194"/>
    </source>
</evidence>
<accession>G8BKU5</accession>
<dbReference type="GO" id="GO:0000384">
    <property type="term" value="F:first spliceosomal transesterification activity"/>
    <property type="evidence" value="ECO:0007669"/>
    <property type="project" value="EnsemblFungi"/>
</dbReference>
<dbReference type="EMBL" id="HE605209">
    <property type="protein sequence ID" value="CCE45361.1"/>
    <property type="molecule type" value="Genomic_DNA"/>
</dbReference>
<dbReference type="Proteomes" id="UP000005221">
    <property type="component" value="Chromosome 7"/>
</dbReference>
<keyword evidence="13" id="KW-1185">Reference proteome</keyword>
<dbReference type="eggNOG" id="KOG3068">
    <property type="taxonomic scope" value="Eukaryota"/>
</dbReference>
<keyword evidence="5" id="KW-0508">mRNA splicing</keyword>
<evidence type="ECO:0000256" key="2">
    <source>
        <dbReference type="ARBA" id="ARBA00007002"/>
    </source>
</evidence>
<dbReference type="Pfam" id="PF06246">
    <property type="entry name" value="Isy1"/>
    <property type="match status" value="1"/>
</dbReference>
<protein>
    <recommendedName>
        <fullName evidence="3">Pre-mRNA-splicing factor ISY1</fullName>
    </recommendedName>
    <alternativeName>
        <fullName evidence="7">Pre-mRNA-splicing factor isy1</fullName>
    </alternativeName>
</protein>
<evidence type="ECO:0000256" key="7">
    <source>
        <dbReference type="ARBA" id="ARBA00073166"/>
    </source>
</evidence>
<comment type="subcellular location">
    <subcellularLocation>
        <location evidence="1">Nucleus</location>
    </subcellularLocation>
</comment>
<feature type="region of interest" description="Disordered" evidence="9">
    <location>
        <begin position="1"/>
        <end position="24"/>
    </location>
</feature>
<keyword evidence="6" id="KW-0539">Nucleus</keyword>
<dbReference type="InterPro" id="IPR037200">
    <property type="entry name" value="Isy1_sf"/>
</dbReference>
<reference evidence="13" key="1">
    <citation type="journal article" date="2009" name="Nature">
        <title>Evolution of pathogenicity and sexual reproduction in eight Candida genomes.</title>
        <authorList>
            <person name="Butler G."/>
            <person name="Rasmussen M.D."/>
            <person name="Lin M.F."/>
            <person name="Santos M.A."/>
            <person name="Sakthikumar S."/>
            <person name="Munro C.A."/>
            <person name="Rheinbay E."/>
            <person name="Grabherr M."/>
            <person name="Forche A."/>
            <person name="Reedy J.L."/>
            <person name="Agrafioti I."/>
            <person name="Arnaud M.B."/>
            <person name="Bates S."/>
            <person name="Brown A.J."/>
            <person name="Brunke S."/>
            <person name="Costanzo M.C."/>
            <person name="Fitzpatrick D.A."/>
            <person name="de Groot P.W."/>
            <person name="Harris D."/>
            <person name="Hoyer L.L."/>
            <person name="Hube B."/>
            <person name="Klis F.M."/>
            <person name="Kodira C."/>
            <person name="Lennard N."/>
            <person name="Logue M.E."/>
            <person name="Martin R."/>
            <person name="Neiman A.M."/>
            <person name="Nikolaou E."/>
            <person name="Quail M.A."/>
            <person name="Quinn J."/>
            <person name="Santos M.C."/>
            <person name="Schmitzberger F.F."/>
            <person name="Sherlock G."/>
            <person name="Shah P."/>
            <person name="Silverstein K.A."/>
            <person name="Skrzypek M.S."/>
            <person name="Soll D."/>
            <person name="Staggs R."/>
            <person name="Stansfield I."/>
            <person name="Stumpf M.P."/>
            <person name="Sudbery P.E."/>
            <person name="Srikantha T."/>
            <person name="Zeng Q."/>
            <person name="Berman J."/>
            <person name="Berriman M."/>
            <person name="Heitman J."/>
            <person name="Gow N.A."/>
            <person name="Lorenz M.C."/>
            <person name="Birren B.W."/>
            <person name="Kellis M."/>
            <person name="Cuomo C.A."/>
        </authorList>
    </citation>
    <scope>NUCLEOTIDE SEQUENCE [LARGE SCALE GENOMIC DNA]</scope>
    <source>
        <strain evidence="13">CDC 317 / ATCC MYA-4646</strain>
    </source>
</reference>
<dbReference type="GO" id="GO:0071006">
    <property type="term" value="C:U2-type catalytic step 1 spliceosome"/>
    <property type="evidence" value="ECO:0007669"/>
    <property type="project" value="EnsemblFungi"/>
</dbReference>
<evidence type="ECO:0000313" key="13">
    <source>
        <dbReference type="Proteomes" id="UP000005221"/>
    </source>
</evidence>
<feature type="coiled-coil region" evidence="8">
    <location>
        <begin position="58"/>
        <end position="85"/>
    </location>
</feature>
<evidence type="ECO:0000256" key="1">
    <source>
        <dbReference type="ARBA" id="ARBA00004123"/>
    </source>
</evidence>
<reference evidence="11" key="3">
    <citation type="submission" date="2011-10" db="EMBL/GenBank/DDBJ databases">
        <title>Transcriptional landscape of the pathogenic yeast Candida parapsilosis.</title>
        <authorList>
            <person name="Guida A."/>
            <person name="Lindstaedt C."/>
            <person name="Maguire S.L."/>
            <person name="Ding C."/>
            <person name="Higgins D.G."/>
            <person name="Harris D."/>
            <person name="Berriman M."/>
            <person name="Butler G."/>
        </authorList>
    </citation>
    <scope>NUCLEOTIDE SEQUENCE</scope>
    <source>
        <strain evidence="11">CDC317</strain>
    </source>
</reference>
<sequence>MSLNNFHQYKSKESGALDTNPQNRPKYVQKVQSIPQAEVWRNIVLGEISSKLTQINDAQTSDARLRELNDALNQLFKEKRSWEHHIKNLGGNDYIHNIKDMINSGINVAGWRYFGRAKELPDVKKMIEEKKKQTVKQNGNEWSKTVENRLDDHYYGKQKDSKQLLEFELRRGLELRKEEGESTKVSLSDLPSQEQITEWLTMKNIVQ</sequence>
<gene>
    <name evidence="10 11" type="ordered locus">CPAR2_703740</name>
</gene>